<dbReference type="AlphaFoldDB" id="C0BAW8"/>
<evidence type="ECO:0000313" key="2">
    <source>
        <dbReference type="EMBL" id="EEG89242.1"/>
    </source>
</evidence>
<sequence>MQIGHASFAVDDVKLYLDTHPRDQEALDFFYEYNKKGTSC</sequence>
<comment type="caution">
    <text evidence="2">The sequence shown here is derived from an EMBL/GenBank/DDBJ whole genome shotgun (WGS) entry which is preliminary data.</text>
</comment>
<dbReference type="HOGENOM" id="CLU_3288044_0_0_9"/>
<dbReference type="Proteomes" id="UP000003793">
    <property type="component" value="Unassembled WGS sequence"/>
</dbReference>
<dbReference type="InterPro" id="IPR024207">
    <property type="entry name" value="CotJB_dom"/>
</dbReference>
<gene>
    <name evidence="2" type="ORF">COPCOM_02221</name>
</gene>
<evidence type="ECO:0000259" key="1">
    <source>
        <dbReference type="Pfam" id="PF12652"/>
    </source>
</evidence>
<reference evidence="2 3" key="1">
    <citation type="submission" date="2009-02" db="EMBL/GenBank/DDBJ databases">
        <authorList>
            <person name="Fulton L."/>
            <person name="Clifton S."/>
            <person name="Fulton B."/>
            <person name="Xu J."/>
            <person name="Minx P."/>
            <person name="Pepin K.H."/>
            <person name="Johnson M."/>
            <person name="Bhonagiri V."/>
            <person name="Nash W.E."/>
            <person name="Mardis E.R."/>
            <person name="Wilson R.K."/>
        </authorList>
    </citation>
    <scope>NUCLEOTIDE SEQUENCE [LARGE SCALE GENOMIC DNA]</scope>
    <source>
        <strain evidence="2 3">ATCC 27758</strain>
    </source>
</reference>
<accession>C0BAW8</accession>
<reference evidence="2 3" key="2">
    <citation type="submission" date="2009-03" db="EMBL/GenBank/DDBJ databases">
        <title>Draft genome sequence of Coprococcus comes (ATCC 27758).</title>
        <authorList>
            <person name="Sudarsanam P."/>
            <person name="Ley R."/>
            <person name="Guruge J."/>
            <person name="Turnbaugh P.J."/>
            <person name="Mahowald M."/>
            <person name="Liep D."/>
            <person name="Gordon J."/>
        </authorList>
    </citation>
    <scope>NUCLEOTIDE SEQUENCE [LARGE SCALE GENOMIC DNA]</scope>
    <source>
        <strain evidence="2 3">ATCC 27758</strain>
    </source>
</reference>
<protein>
    <recommendedName>
        <fullName evidence="1">Protein CotJB domain-containing protein</fullName>
    </recommendedName>
</protein>
<feature type="domain" description="Protein CotJB" evidence="1">
    <location>
        <begin position="2"/>
        <end position="37"/>
    </location>
</feature>
<evidence type="ECO:0000313" key="3">
    <source>
        <dbReference type="Proteomes" id="UP000003793"/>
    </source>
</evidence>
<organism evidence="2 3">
    <name type="scientific">Coprococcus comes ATCC 27758</name>
    <dbReference type="NCBI Taxonomy" id="470146"/>
    <lineage>
        <taxon>Bacteria</taxon>
        <taxon>Bacillati</taxon>
        <taxon>Bacillota</taxon>
        <taxon>Clostridia</taxon>
        <taxon>Lachnospirales</taxon>
        <taxon>Lachnospiraceae</taxon>
        <taxon>Coprococcus</taxon>
    </lineage>
</organism>
<dbReference type="Pfam" id="PF12652">
    <property type="entry name" value="CotJB"/>
    <property type="match status" value="1"/>
</dbReference>
<proteinExistence type="predicted"/>
<name>C0BAW8_9FIRM</name>
<dbReference type="EMBL" id="ABVR01000041">
    <property type="protein sequence ID" value="EEG89242.1"/>
    <property type="molecule type" value="Genomic_DNA"/>
</dbReference>